<dbReference type="EMBL" id="CP155571">
    <property type="protein sequence ID" value="XFO73571.1"/>
    <property type="molecule type" value="Genomic_DNA"/>
</dbReference>
<gene>
    <name evidence="1" type="ORF">SPACI_036780</name>
</gene>
<accession>A0ABZ3J6P2</accession>
<evidence type="ECO:0000313" key="2">
    <source>
        <dbReference type="Proteomes" id="UP000216052"/>
    </source>
</evidence>
<organism evidence="1 2">
    <name type="scientific">Sporomusa acidovorans (strain ATCC 49682 / DSM 3132 / Mol)</name>
    <dbReference type="NCBI Taxonomy" id="1123286"/>
    <lineage>
        <taxon>Bacteria</taxon>
        <taxon>Bacillati</taxon>
        <taxon>Bacillota</taxon>
        <taxon>Negativicutes</taxon>
        <taxon>Selenomonadales</taxon>
        <taxon>Sporomusaceae</taxon>
        <taxon>Sporomusa</taxon>
    </lineage>
</organism>
<keyword evidence="2" id="KW-1185">Reference proteome</keyword>
<dbReference type="Proteomes" id="UP000216052">
    <property type="component" value="Chromosome"/>
</dbReference>
<sequence>MLEECTCNLSMMADHNAVCKACSQKLMAAANVKSIGNLNGVAIPRDRRDTTIAAEHCTCDTRMMVDHNAMCAACSQEILK</sequence>
<reference evidence="1" key="1">
    <citation type="submission" date="2024-05" db="EMBL/GenBank/DDBJ databases">
        <title>Isolation and characterization of Sporomusa carbonis sp. nov., a carboxydotrophic hydrogenogen in the genus of Sporomusa isolated from a charcoal burning pile.</title>
        <authorList>
            <person name="Boeer T."/>
            <person name="Rosenbaum F."/>
            <person name="Eysell L."/>
            <person name="Mueller V."/>
            <person name="Daniel R."/>
            <person name="Poehlein A."/>
        </authorList>
    </citation>
    <scope>NUCLEOTIDE SEQUENCE [LARGE SCALE GENOMIC DNA]</scope>
    <source>
        <strain evidence="1">DSM 3132</strain>
    </source>
</reference>
<name>A0ABZ3J6P2_SPOA4</name>
<protein>
    <submittedName>
        <fullName evidence="1">Uncharacterized protein</fullName>
    </submittedName>
</protein>
<evidence type="ECO:0000313" key="1">
    <source>
        <dbReference type="EMBL" id="XFO73571.1"/>
    </source>
</evidence>
<proteinExistence type="predicted"/>